<dbReference type="EMBL" id="JBHSXS010000046">
    <property type="protein sequence ID" value="MFC6886004.1"/>
    <property type="molecule type" value="Genomic_DNA"/>
</dbReference>
<proteinExistence type="predicted"/>
<dbReference type="NCBIfam" id="NF041045">
    <property type="entry name" value="RsbA_anti_sig"/>
    <property type="match status" value="1"/>
</dbReference>
<accession>A0ABW2CW42</accession>
<name>A0ABW2CW42_9ACTN</name>
<dbReference type="InterPro" id="IPR036890">
    <property type="entry name" value="HATPase_C_sf"/>
</dbReference>
<dbReference type="Pfam" id="PF14417">
    <property type="entry name" value="MEDS"/>
    <property type="match status" value="1"/>
</dbReference>
<keyword evidence="6" id="KW-1185">Reference proteome</keyword>
<dbReference type="Gene3D" id="3.30.565.10">
    <property type="entry name" value="Histidine kinase-like ATPase, C-terminal domain"/>
    <property type="match status" value="1"/>
</dbReference>
<evidence type="ECO:0000313" key="6">
    <source>
        <dbReference type="Proteomes" id="UP001596380"/>
    </source>
</evidence>
<dbReference type="InterPro" id="IPR050267">
    <property type="entry name" value="Anti-sigma-factor_SerPK"/>
</dbReference>
<dbReference type="Proteomes" id="UP001596380">
    <property type="component" value="Unassembled WGS sequence"/>
</dbReference>
<dbReference type="CDD" id="cd16936">
    <property type="entry name" value="HATPase_RsbW-like"/>
    <property type="match status" value="1"/>
</dbReference>
<evidence type="ECO:0000259" key="3">
    <source>
        <dbReference type="Pfam" id="PF13581"/>
    </source>
</evidence>
<dbReference type="PANTHER" id="PTHR35526">
    <property type="entry name" value="ANTI-SIGMA-F FACTOR RSBW-RELATED"/>
    <property type="match status" value="1"/>
</dbReference>
<dbReference type="PANTHER" id="PTHR35526:SF3">
    <property type="entry name" value="ANTI-SIGMA-F FACTOR RSBW"/>
    <property type="match status" value="1"/>
</dbReference>
<keyword evidence="1" id="KW-0808">Transferase</keyword>
<comment type="caution">
    <text evidence="5">The sequence shown here is derived from an EMBL/GenBank/DDBJ whole genome shotgun (WGS) entry which is preliminary data.</text>
</comment>
<organism evidence="5 6">
    <name type="scientific">Actinomadura yumaensis</name>
    <dbReference type="NCBI Taxonomy" id="111807"/>
    <lineage>
        <taxon>Bacteria</taxon>
        <taxon>Bacillati</taxon>
        <taxon>Actinomycetota</taxon>
        <taxon>Actinomycetes</taxon>
        <taxon>Streptosporangiales</taxon>
        <taxon>Thermomonosporaceae</taxon>
        <taxon>Actinomadura</taxon>
    </lineage>
</organism>
<feature type="domain" description="MEDS" evidence="4">
    <location>
        <begin position="33"/>
        <end position="176"/>
    </location>
</feature>
<dbReference type="RefSeq" id="WP_378064032.1">
    <property type="nucleotide sequence ID" value="NZ_JBHSXS010000046.1"/>
</dbReference>
<feature type="domain" description="Histidine kinase/HSP90-like ATPase" evidence="3">
    <location>
        <begin position="215"/>
        <end position="327"/>
    </location>
</feature>
<dbReference type="Pfam" id="PF13581">
    <property type="entry name" value="HATPase_c_2"/>
    <property type="match status" value="1"/>
</dbReference>
<evidence type="ECO:0000313" key="5">
    <source>
        <dbReference type="EMBL" id="MFC6886004.1"/>
    </source>
</evidence>
<keyword evidence="1" id="KW-0723">Serine/threonine-protein kinase</keyword>
<dbReference type="SUPFAM" id="SSF55874">
    <property type="entry name" value="ATPase domain of HSP90 chaperone/DNA topoisomerase II/histidine kinase"/>
    <property type="match status" value="1"/>
</dbReference>
<evidence type="ECO:0000256" key="1">
    <source>
        <dbReference type="ARBA" id="ARBA00022527"/>
    </source>
</evidence>
<keyword evidence="1" id="KW-0418">Kinase</keyword>
<dbReference type="InterPro" id="IPR025847">
    <property type="entry name" value="MEDS_domain"/>
</dbReference>
<evidence type="ECO:0000256" key="2">
    <source>
        <dbReference type="SAM" id="MobiDB-lite"/>
    </source>
</evidence>
<evidence type="ECO:0000259" key="4">
    <source>
        <dbReference type="Pfam" id="PF14417"/>
    </source>
</evidence>
<gene>
    <name evidence="5" type="ORF">ACFQKB_40025</name>
</gene>
<protein>
    <submittedName>
        <fullName evidence="5">Anti-sigma factor RsbA family regulatory protein</fullName>
    </submittedName>
</protein>
<sequence length="331" mass="34784">MTLRPFPPPRDRAAPDPPDLDAADPFAPGPFAHPALFYRDDREYLAGTVPFIKAGHEAGEPVAVAVPGERLGTLWSALGPAADRVTWLDMTEAGRNPGRIIPGVLRAFADRHAGGRVRIIGEPIWPGRSATEYPACAQHEALINLAFAGRDAAILCPYDVAGLPPEAVADAHSTHPVIIDGSGERRSAAYAPDEVVRAYNRPLPEPPGSAAALRFDLDALPDVRAFTRRGALALGLAPRPLGDLEIAVNELAANSCLHGGGAGTLRVWAEDGHAVAEVSDAGTIADPLVGRSPVGLGSNGGRGILMVNQLADLVRLHTGPDGTVIRVYMRL</sequence>
<feature type="region of interest" description="Disordered" evidence="2">
    <location>
        <begin position="1"/>
        <end position="25"/>
    </location>
</feature>
<reference evidence="6" key="1">
    <citation type="journal article" date="2019" name="Int. J. Syst. Evol. Microbiol.">
        <title>The Global Catalogue of Microorganisms (GCM) 10K type strain sequencing project: providing services to taxonomists for standard genome sequencing and annotation.</title>
        <authorList>
            <consortium name="The Broad Institute Genomics Platform"/>
            <consortium name="The Broad Institute Genome Sequencing Center for Infectious Disease"/>
            <person name="Wu L."/>
            <person name="Ma J."/>
        </authorList>
    </citation>
    <scope>NUCLEOTIDE SEQUENCE [LARGE SCALE GENOMIC DNA]</scope>
    <source>
        <strain evidence="6">JCM 3369</strain>
    </source>
</reference>
<dbReference type="InterPro" id="IPR003594">
    <property type="entry name" value="HATPase_dom"/>
</dbReference>
<dbReference type="InterPro" id="IPR047718">
    <property type="entry name" value="RsbA-like_anti_sig"/>
</dbReference>